<keyword evidence="3" id="KW-1185">Reference proteome</keyword>
<proteinExistence type="predicted"/>
<keyword evidence="1" id="KW-0812">Transmembrane</keyword>
<dbReference type="EMBL" id="JBHTBQ010000019">
    <property type="protein sequence ID" value="MFC7420554.1"/>
    <property type="molecule type" value="Genomic_DNA"/>
</dbReference>
<dbReference type="RefSeq" id="WP_380188157.1">
    <property type="nucleotide sequence ID" value="NZ_JBHTBQ010000019.1"/>
</dbReference>
<keyword evidence="1" id="KW-1133">Transmembrane helix</keyword>
<evidence type="ECO:0000313" key="2">
    <source>
        <dbReference type="EMBL" id="MFC7420554.1"/>
    </source>
</evidence>
<evidence type="ECO:0000313" key="3">
    <source>
        <dbReference type="Proteomes" id="UP001596473"/>
    </source>
</evidence>
<name>A0ABW2R057_9NEIS</name>
<dbReference type="Proteomes" id="UP001596473">
    <property type="component" value="Unassembled WGS sequence"/>
</dbReference>
<organism evidence="2 3">
    <name type="scientific">Iodobacter arcticus</name>
    <dbReference type="NCBI Taxonomy" id="590593"/>
    <lineage>
        <taxon>Bacteria</taxon>
        <taxon>Pseudomonadati</taxon>
        <taxon>Pseudomonadota</taxon>
        <taxon>Betaproteobacteria</taxon>
        <taxon>Neisseriales</taxon>
        <taxon>Chitinibacteraceae</taxon>
        <taxon>Iodobacter</taxon>
    </lineage>
</organism>
<keyword evidence="1" id="KW-0472">Membrane</keyword>
<feature type="transmembrane region" description="Helical" evidence="1">
    <location>
        <begin position="51"/>
        <end position="77"/>
    </location>
</feature>
<sequence length="80" mass="8544">MDIGWIRFSLANDKVEGYILAFFSFQVLSFTLAADPFLVWQAAGNKPLKAVFARSLILIGILTADAGGGTGPASLILSRI</sequence>
<accession>A0ABW2R057</accession>
<comment type="caution">
    <text evidence="2">The sequence shown here is derived from an EMBL/GenBank/DDBJ whole genome shotgun (WGS) entry which is preliminary data.</text>
</comment>
<evidence type="ECO:0000256" key="1">
    <source>
        <dbReference type="SAM" id="Phobius"/>
    </source>
</evidence>
<protein>
    <submittedName>
        <fullName evidence="2">Uncharacterized protein</fullName>
    </submittedName>
</protein>
<gene>
    <name evidence="2" type="ORF">ACFQNF_11795</name>
</gene>
<feature type="transmembrane region" description="Helical" evidence="1">
    <location>
        <begin position="18"/>
        <end position="39"/>
    </location>
</feature>
<reference evidence="3" key="1">
    <citation type="journal article" date="2019" name="Int. J. Syst. Evol. Microbiol.">
        <title>The Global Catalogue of Microorganisms (GCM) 10K type strain sequencing project: providing services to taxonomists for standard genome sequencing and annotation.</title>
        <authorList>
            <consortium name="The Broad Institute Genomics Platform"/>
            <consortium name="The Broad Institute Genome Sequencing Center for Infectious Disease"/>
            <person name="Wu L."/>
            <person name="Ma J."/>
        </authorList>
    </citation>
    <scope>NUCLEOTIDE SEQUENCE [LARGE SCALE GENOMIC DNA]</scope>
    <source>
        <strain evidence="3">CCUG 62945</strain>
    </source>
</reference>